<dbReference type="CDD" id="cd05233">
    <property type="entry name" value="SDR_c"/>
    <property type="match status" value="1"/>
</dbReference>
<dbReference type="PANTHER" id="PTHR44375:SF6">
    <property type="entry name" value="F28J7.36 PROTEIN"/>
    <property type="match status" value="1"/>
</dbReference>
<dbReference type="HOGENOM" id="CLU_010194_1_2_1"/>
<organism evidence="1">
    <name type="scientific">Physcomitrium patens</name>
    <name type="common">Spreading-leaved earth moss</name>
    <name type="synonym">Physcomitrella patens</name>
    <dbReference type="NCBI Taxonomy" id="3218"/>
    <lineage>
        <taxon>Eukaryota</taxon>
        <taxon>Viridiplantae</taxon>
        <taxon>Streptophyta</taxon>
        <taxon>Embryophyta</taxon>
        <taxon>Bryophyta</taxon>
        <taxon>Bryophytina</taxon>
        <taxon>Bryopsida</taxon>
        <taxon>Funariidae</taxon>
        <taxon>Funariales</taxon>
        <taxon>Funariaceae</taxon>
        <taxon>Physcomitrium</taxon>
    </lineage>
</organism>
<dbReference type="InterPro" id="IPR002347">
    <property type="entry name" value="SDR_fam"/>
</dbReference>
<dbReference type="Gramene" id="Pp3c3_8860V3.1">
    <property type="protein sequence ID" value="Pp3c3_8860V3.1"/>
    <property type="gene ID" value="Pp3c3_8860"/>
</dbReference>
<dbReference type="PANTHER" id="PTHR44375">
    <property type="entry name" value="BETA-KETOACYL-ACP REDUCTASE-LIKE PROTEIN-RELATED"/>
    <property type="match status" value="1"/>
</dbReference>
<protein>
    <submittedName>
        <fullName evidence="1 2">Uncharacterized protein</fullName>
    </submittedName>
</protein>
<dbReference type="Pfam" id="PF13561">
    <property type="entry name" value="adh_short_C2"/>
    <property type="match status" value="1"/>
</dbReference>
<dbReference type="AlphaFoldDB" id="A9SZ57"/>
<evidence type="ECO:0000313" key="1">
    <source>
        <dbReference type="EMBL" id="PNR57162.1"/>
    </source>
</evidence>
<dbReference type="EMBL" id="ABEU02000003">
    <property type="protein sequence ID" value="PNR57162.1"/>
    <property type="molecule type" value="Genomic_DNA"/>
</dbReference>
<gene>
    <name evidence="2" type="primary">LOC112279432</name>
    <name evidence="1" type="ORF">PHYPA_004155</name>
</gene>
<dbReference type="PaxDb" id="3218-PP1S140_92V6.1"/>
<reference evidence="1 3" key="2">
    <citation type="journal article" date="2018" name="Plant J.">
        <title>The Physcomitrella patens chromosome-scale assembly reveals moss genome structure and evolution.</title>
        <authorList>
            <person name="Lang D."/>
            <person name="Ullrich K.K."/>
            <person name="Murat F."/>
            <person name="Fuchs J."/>
            <person name="Jenkins J."/>
            <person name="Haas F.B."/>
            <person name="Piednoel M."/>
            <person name="Gundlach H."/>
            <person name="Van Bel M."/>
            <person name="Meyberg R."/>
            <person name="Vives C."/>
            <person name="Morata J."/>
            <person name="Symeonidi A."/>
            <person name="Hiss M."/>
            <person name="Muchero W."/>
            <person name="Kamisugi Y."/>
            <person name="Saleh O."/>
            <person name="Blanc G."/>
            <person name="Decker E.L."/>
            <person name="van Gessel N."/>
            <person name="Grimwood J."/>
            <person name="Hayes R.D."/>
            <person name="Graham S.W."/>
            <person name="Gunter L.E."/>
            <person name="McDaniel S.F."/>
            <person name="Hoernstein S.N.W."/>
            <person name="Larsson A."/>
            <person name="Li F.W."/>
            <person name="Perroud P.F."/>
            <person name="Phillips J."/>
            <person name="Ranjan P."/>
            <person name="Rokshar D.S."/>
            <person name="Rothfels C.J."/>
            <person name="Schneider L."/>
            <person name="Shu S."/>
            <person name="Stevenson D.W."/>
            <person name="Thummler F."/>
            <person name="Tillich M."/>
            <person name="Villarreal Aguilar J.C."/>
            <person name="Widiez T."/>
            <person name="Wong G.K."/>
            <person name="Wymore A."/>
            <person name="Zhang Y."/>
            <person name="Zimmer A.D."/>
            <person name="Quatrano R.S."/>
            <person name="Mayer K.F.X."/>
            <person name="Goodstein D."/>
            <person name="Casacuberta J.M."/>
            <person name="Vandepoele K."/>
            <person name="Reski R."/>
            <person name="Cuming A.C."/>
            <person name="Tuskan G.A."/>
            <person name="Maumus F."/>
            <person name="Salse J."/>
            <person name="Schmutz J."/>
            <person name="Rensing S.A."/>
        </authorList>
    </citation>
    <scope>NUCLEOTIDE SEQUENCE [LARGE SCALE GENOMIC DNA]</scope>
    <source>
        <strain evidence="2 3">cv. Gransden 2004</strain>
    </source>
</reference>
<dbReference type="Proteomes" id="UP000006727">
    <property type="component" value="Chromosome 3"/>
</dbReference>
<reference evidence="1 3" key="1">
    <citation type="journal article" date="2008" name="Science">
        <title>The Physcomitrella genome reveals evolutionary insights into the conquest of land by plants.</title>
        <authorList>
            <person name="Rensing S."/>
            <person name="Lang D."/>
            <person name="Zimmer A."/>
            <person name="Terry A."/>
            <person name="Salamov A."/>
            <person name="Shapiro H."/>
            <person name="Nishiyama T."/>
            <person name="Perroud P.-F."/>
            <person name="Lindquist E."/>
            <person name="Kamisugi Y."/>
            <person name="Tanahashi T."/>
            <person name="Sakakibara K."/>
            <person name="Fujita T."/>
            <person name="Oishi K."/>
            <person name="Shin-I T."/>
            <person name="Kuroki Y."/>
            <person name="Toyoda A."/>
            <person name="Suzuki Y."/>
            <person name="Hashimoto A."/>
            <person name="Yamaguchi K."/>
            <person name="Sugano A."/>
            <person name="Kohara Y."/>
            <person name="Fujiyama A."/>
            <person name="Anterola A."/>
            <person name="Aoki S."/>
            <person name="Ashton N."/>
            <person name="Barbazuk W.B."/>
            <person name="Barker E."/>
            <person name="Bennetzen J."/>
            <person name="Bezanilla M."/>
            <person name="Blankenship R."/>
            <person name="Cho S.H."/>
            <person name="Dutcher S."/>
            <person name="Estelle M."/>
            <person name="Fawcett J.A."/>
            <person name="Gundlach H."/>
            <person name="Hanada K."/>
            <person name="Heyl A."/>
            <person name="Hicks K.A."/>
            <person name="Hugh J."/>
            <person name="Lohr M."/>
            <person name="Mayer K."/>
            <person name="Melkozernov A."/>
            <person name="Murata T."/>
            <person name="Nelson D."/>
            <person name="Pils B."/>
            <person name="Prigge M."/>
            <person name="Reiss B."/>
            <person name="Renner T."/>
            <person name="Rombauts S."/>
            <person name="Rushton P."/>
            <person name="Sanderfoot A."/>
            <person name="Schween G."/>
            <person name="Shiu S.-H."/>
            <person name="Stueber K."/>
            <person name="Theodoulou F.L."/>
            <person name="Tu H."/>
            <person name="Van de Peer Y."/>
            <person name="Verrier P.J."/>
            <person name="Waters E."/>
            <person name="Wood A."/>
            <person name="Yang L."/>
            <person name="Cove D."/>
            <person name="Cuming A."/>
            <person name="Hasebe M."/>
            <person name="Lucas S."/>
            <person name="Mishler D.B."/>
            <person name="Reski R."/>
            <person name="Grigoriev I."/>
            <person name="Quatrano R.S."/>
            <person name="Boore J.L."/>
        </authorList>
    </citation>
    <scope>NUCLEOTIDE SEQUENCE [LARGE SCALE GENOMIC DNA]</scope>
    <source>
        <strain evidence="2 3">cv. Gransden 2004</strain>
    </source>
</reference>
<evidence type="ECO:0000313" key="3">
    <source>
        <dbReference type="Proteomes" id="UP000006727"/>
    </source>
</evidence>
<sequence length="268" mass="28979">MAGPLGSSLAGKVILLVSVAQDMGYELGAPLIKRGCRVVVAGKLSRLQSTTSVNDLGSAEALGKVELDVRGGEESIDAAVGRAWNIFGKIDVLIYCSTVPDVIKSPLEHSESDWDETMTVNLKAPWLVAKVFAKRMKAPETKGSILFITYITGLERGYYPGVSVHGTAMAGLHQLAKYMGMELGKYGIMVAAVARGLSKIDPMLASKSDEEVQKFAKKMPSQRWTHPVRDIEALIAFLVSDFGHYSTANVFIADGGQSLPRPRMKSYL</sequence>
<dbReference type="eggNOG" id="KOG0725">
    <property type="taxonomic scope" value="Eukaryota"/>
</dbReference>
<dbReference type="RefSeq" id="XP_024369624.1">
    <property type="nucleotide sequence ID" value="XM_024513856.2"/>
</dbReference>
<dbReference type="KEGG" id="ppp:112279432"/>
<evidence type="ECO:0000313" key="2">
    <source>
        <dbReference type="EnsemblPlants" id="Pp3c3_8860V3.1"/>
    </source>
</evidence>
<dbReference type="Gramene" id="Pp3c3_8860V3.3">
    <property type="protein sequence ID" value="Pp3c3_8860V3.3"/>
    <property type="gene ID" value="Pp3c3_8860"/>
</dbReference>
<dbReference type="OrthoDB" id="294295at2759"/>
<dbReference type="EnsemblPlants" id="Pp3c3_8860V3.3">
    <property type="protein sequence ID" value="Pp3c3_8860V3.3"/>
    <property type="gene ID" value="Pp3c3_8860"/>
</dbReference>
<dbReference type="SUPFAM" id="SSF51735">
    <property type="entry name" value="NAD(P)-binding Rossmann-fold domains"/>
    <property type="match status" value="1"/>
</dbReference>
<dbReference type="OMA" id="DEYPRAM"/>
<name>A9SZ57_PHYPA</name>
<dbReference type="STRING" id="3218.A9SZ57"/>
<dbReference type="EnsemblPlants" id="Pp3c3_8860V3.2">
    <property type="protein sequence ID" value="Pp3c3_8860V3.2"/>
    <property type="gene ID" value="Pp3c3_8860"/>
</dbReference>
<reference evidence="2" key="3">
    <citation type="submission" date="2020-12" db="UniProtKB">
        <authorList>
            <consortium name="EnsemblPlants"/>
        </authorList>
    </citation>
    <scope>IDENTIFICATION</scope>
</reference>
<dbReference type="EnsemblPlants" id="Pp3c3_8860V3.1">
    <property type="protein sequence ID" value="Pp3c3_8860V3.1"/>
    <property type="gene ID" value="Pp3c3_8860"/>
</dbReference>
<proteinExistence type="predicted"/>
<dbReference type="GeneID" id="112279432"/>
<dbReference type="InterPro" id="IPR036291">
    <property type="entry name" value="NAD(P)-bd_dom_sf"/>
</dbReference>
<dbReference type="Gramene" id="Pp3c3_8860V3.2">
    <property type="protein sequence ID" value="Pp3c3_8860V3.2"/>
    <property type="gene ID" value="Pp3c3_8860"/>
</dbReference>
<keyword evidence="3" id="KW-1185">Reference proteome</keyword>
<accession>A9SZ57</accession>
<dbReference type="Gene3D" id="3.40.50.720">
    <property type="entry name" value="NAD(P)-binding Rossmann-like Domain"/>
    <property type="match status" value="1"/>
</dbReference>